<keyword evidence="2" id="KW-0521">NADP</keyword>
<dbReference type="FunFam" id="3.40.50.720:FF:000084">
    <property type="entry name" value="Short-chain dehydrogenase reductase"/>
    <property type="match status" value="1"/>
</dbReference>
<evidence type="ECO:0000256" key="3">
    <source>
        <dbReference type="ARBA" id="ARBA00023002"/>
    </source>
</evidence>
<protein>
    <recommendedName>
        <fullName evidence="4">Ketoreductase domain-containing protein</fullName>
    </recommendedName>
</protein>
<name>A0A9P8ZW07_9PEZI</name>
<evidence type="ECO:0000313" key="5">
    <source>
        <dbReference type="EMBL" id="KAH6651483.1"/>
    </source>
</evidence>
<dbReference type="SMART" id="SM00822">
    <property type="entry name" value="PKS_KR"/>
    <property type="match status" value="1"/>
</dbReference>
<dbReference type="SUPFAM" id="SSF51735">
    <property type="entry name" value="NAD(P)-binding Rossmann-fold domains"/>
    <property type="match status" value="1"/>
</dbReference>
<keyword evidence="3" id="KW-0560">Oxidoreductase</keyword>
<accession>A0A9P8ZW07</accession>
<comment type="caution">
    <text evidence="5">The sequence shown here is derived from an EMBL/GenBank/DDBJ whole genome shotgun (WGS) entry which is preliminary data.</text>
</comment>
<dbReference type="EMBL" id="JAGPXC010000006">
    <property type="protein sequence ID" value="KAH6651483.1"/>
    <property type="molecule type" value="Genomic_DNA"/>
</dbReference>
<dbReference type="InterPro" id="IPR020904">
    <property type="entry name" value="Sc_DH/Rdtase_CS"/>
</dbReference>
<dbReference type="PROSITE" id="PS00061">
    <property type="entry name" value="ADH_SHORT"/>
    <property type="match status" value="1"/>
</dbReference>
<dbReference type="PRINTS" id="PR00081">
    <property type="entry name" value="GDHRDH"/>
</dbReference>
<feature type="domain" description="Ketoreductase" evidence="4">
    <location>
        <begin position="6"/>
        <end position="184"/>
    </location>
</feature>
<proteinExistence type="inferred from homology"/>
<dbReference type="OrthoDB" id="47007at2759"/>
<dbReference type="Gene3D" id="3.40.50.720">
    <property type="entry name" value="NAD(P)-binding Rossmann-like Domain"/>
    <property type="match status" value="1"/>
</dbReference>
<dbReference type="InterPro" id="IPR057326">
    <property type="entry name" value="KR_dom"/>
</dbReference>
<dbReference type="Proteomes" id="UP000758603">
    <property type="component" value="Unassembled WGS sequence"/>
</dbReference>
<dbReference type="InterPro" id="IPR002347">
    <property type="entry name" value="SDR_fam"/>
</dbReference>
<dbReference type="PANTHER" id="PTHR48107">
    <property type="entry name" value="NADPH-DEPENDENT ALDEHYDE REDUCTASE-LIKE PROTEIN, CHLOROPLASTIC-RELATED"/>
    <property type="match status" value="1"/>
</dbReference>
<evidence type="ECO:0000313" key="6">
    <source>
        <dbReference type="Proteomes" id="UP000758603"/>
    </source>
</evidence>
<dbReference type="GeneID" id="70132085"/>
<sequence>MSLQDKVLLVTGGSKGIGAAIAKRASSLGAKVVINYSRDSAPADALVKEIGSDQALAVQADVSKVSEISKLVDATVSKFGRIDILVPNAGVMPLQPLAAMTEELFDRVYELNVKGPFFLAQKAVPHMPSGGRIIFISTGIAHHSGVPPPYALYASSKGSVEQFTRVLAKELGAKGITVNAVAPGPTATDLFVKGKSEAMIKGIAAQSPFNRLGDPAEIANVVTFIASPEAAWVSGQIIGANGASFV</sequence>
<dbReference type="GO" id="GO:0016614">
    <property type="term" value="F:oxidoreductase activity, acting on CH-OH group of donors"/>
    <property type="evidence" value="ECO:0007669"/>
    <property type="project" value="UniProtKB-ARBA"/>
</dbReference>
<dbReference type="PRINTS" id="PR00080">
    <property type="entry name" value="SDRFAMILY"/>
</dbReference>
<evidence type="ECO:0000256" key="2">
    <source>
        <dbReference type="ARBA" id="ARBA00022857"/>
    </source>
</evidence>
<organism evidence="5 6">
    <name type="scientific">Truncatella angustata</name>
    <dbReference type="NCBI Taxonomy" id="152316"/>
    <lineage>
        <taxon>Eukaryota</taxon>
        <taxon>Fungi</taxon>
        <taxon>Dikarya</taxon>
        <taxon>Ascomycota</taxon>
        <taxon>Pezizomycotina</taxon>
        <taxon>Sordariomycetes</taxon>
        <taxon>Xylariomycetidae</taxon>
        <taxon>Amphisphaeriales</taxon>
        <taxon>Sporocadaceae</taxon>
        <taxon>Truncatella</taxon>
    </lineage>
</organism>
<evidence type="ECO:0000256" key="1">
    <source>
        <dbReference type="ARBA" id="ARBA00006484"/>
    </source>
</evidence>
<dbReference type="RefSeq" id="XP_045955761.1">
    <property type="nucleotide sequence ID" value="XM_046103193.1"/>
</dbReference>
<dbReference type="PANTHER" id="PTHR48107:SF7">
    <property type="entry name" value="RE15974P"/>
    <property type="match status" value="1"/>
</dbReference>
<reference evidence="5" key="1">
    <citation type="journal article" date="2021" name="Nat. Commun.">
        <title>Genetic determinants of endophytism in the Arabidopsis root mycobiome.</title>
        <authorList>
            <person name="Mesny F."/>
            <person name="Miyauchi S."/>
            <person name="Thiergart T."/>
            <person name="Pickel B."/>
            <person name="Atanasova L."/>
            <person name="Karlsson M."/>
            <person name="Huettel B."/>
            <person name="Barry K.W."/>
            <person name="Haridas S."/>
            <person name="Chen C."/>
            <person name="Bauer D."/>
            <person name="Andreopoulos W."/>
            <person name="Pangilinan J."/>
            <person name="LaButti K."/>
            <person name="Riley R."/>
            <person name="Lipzen A."/>
            <person name="Clum A."/>
            <person name="Drula E."/>
            <person name="Henrissat B."/>
            <person name="Kohler A."/>
            <person name="Grigoriev I.V."/>
            <person name="Martin F.M."/>
            <person name="Hacquard S."/>
        </authorList>
    </citation>
    <scope>NUCLEOTIDE SEQUENCE</scope>
    <source>
        <strain evidence="5">MPI-SDFR-AT-0073</strain>
    </source>
</reference>
<evidence type="ECO:0000259" key="4">
    <source>
        <dbReference type="SMART" id="SM00822"/>
    </source>
</evidence>
<dbReference type="AlphaFoldDB" id="A0A9P8ZW07"/>
<dbReference type="InterPro" id="IPR036291">
    <property type="entry name" value="NAD(P)-bd_dom_sf"/>
</dbReference>
<gene>
    <name evidence="5" type="ORF">BKA67DRAFT_571061</name>
</gene>
<keyword evidence="6" id="KW-1185">Reference proteome</keyword>
<comment type="similarity">
    <text evidence="1">Belongs to the short-chain dehydrogenases/reductases (SDR) family.</text>
</comment>
<dbReference type="Pfam" id="PF13561">
    <property type="entry name" value="adh_short_C2"/>
    <property type="match status" value="1"/>
</dbReference>